<keyword evidence="1" id="KW-0812">Transmembrane</keyword>
<name>A0A368R1N4_SETIT</name>
<evidence type="ECO:0000313" key="2">
    <source>
        <dbReference type="EMBL" id="RCV24072.1"/>
    </source>
</evidence>
<feature type="transmembrane region" description="Helical" evidence="1">
    <location>
        <begin position="28"/>
        <end position="50"/>
    </location>
</feature>
<protein>
    <submittedName>
        <fullName evidence="2">Uncharacterized protein</fullName>
    </submittedName>
</protein>
<reference evidence="2" key="1">
    <citation type="journal article" date="2012" name="Nat. Biotechnol.">
        <title>Reference genome sequence of the model plant Setaria.</title>
        <authorList>
            <person name="Bennetzen J.L."/>
            <person name="Schmutz J."/>
            <person name="Wang H."/>
            <person name="Percifield R."/>
            <person name="Hawkins J."/>
            <person name="Pontaroli A.C."/>
            <person name="Estep M."/>
            <person name="Feng L."/>
            <person name="Vaughn J.N."/>
            <person name="Grimwood J."/>
            <person name="Jenkins J."/>
            <person name="Barry K."/>
            <person name="Lindquist E."/>
            <person name="Hellsten U."/>
            <person name="Deshpande S."/>
            <person name="Wang X."/>
            <person name="Wu X."/>
            <person name="Mitros T."/>
            <person name="Triplett J."/>
            <person name="Yang X."/>
            <person name="Ye C.Y."/>
            <person name="Mauro-Herrera M."/>
            <person name="Wang L."/>
            <person name="Li P."/>
            <person name="Sharma M."/>
            <person name="Sharma R."/>
            <person name="Ronald P.C."/>
            <person name="Panaud O."/>
            <person name="Kellogg E.A."/>
            <person name="Brutnell T.P."/>
            <person name="Doust A.N."/>
            <person name="Tuskan G.A."/>
            <person name="Rokhsar D."/>
            <person name="Devos K.M."/>
        </authorList>
    </citation>
    <scope>NUCLEOTIDE SEQUENCE [LARGE SCALE GENOMIC DNA]</scope>
    <source>
        <strain evidence="2">Yugu1</strain>
    </source>
</reference>
<gene>
    <name evidence="2" type="ORF">SETIT_5G055600v2</name>
</gene>
<reference evidence="2" key="2">
    <citation type="submission" date="2015-07" db="EMBL/GenBank/DDBJ databases">
        <authorList>
            <person name="Noorani M."/>
        </authorList>
    </citation>
    <scope>NUCLEOTIDE SEQUENCE</scope>
    <source>
        <strain evidence="2">Yugu1</strain>
    </source>
</reference>
<accession>A0A368R1N4</accession>
<keyword evidence="1" id="KW-0472">Membrane</keyword>
<keyword evidence="1" id="KW-1133">Transmembrane helix</keyword>
<dbReference type="EMBL" id="CM003532">
    <property type="protein sequence ID" value="RCV24072.1"/>
    <property type="molecule type" value="Genomic_DNA"/>
</dbReference>
<sequence>MCTSGHGTSILSGHWMYMHNSARSRSSIFMVAAQGLIFLCFWQLCVRLVICTLAGASSIISDERRTAGRVIGSSCELRRALPPRPCTNATFLVPTCGSASWSTSRPQASGDHLSLSTYSIDLLGSIY</sequence>
<evidence type="ECO:0000256" key="1">
    <source>
        <dbReference type="SAM" id="Phobius"/>
    </source>
</evidence>
<organism evidence="2">
    <name type="scientific">Setaria italica</name>
    <name type="common">Foxtail millet</name>
    <name type="synonym">Panicum italicum</name>
    <dbReference type="NCBI Taxonomy" id="4555"/>
    <lineage>
        <taxon>Eukaryota</taxon>
        <taxon>Viridiplantae</taxon>
        <taxon>Streptophyta</taxon>
        <taxon>Embryophyta</taxon>
        <taxon>Tracheophyta</taxon>
        <taxon>Spermatophyta</taxon>
        <taxon>Magnoliopsida</taxon>
        <taxon>Liliopsida</taxon>
        <taxon>Poales</taxon>
        <taxon>Poaceae</taxon>
        <taxon>PACMAD clade</taxon>
        <taxon>Panicoideae</taxon>
        <taxon>Panicodae</taxon>
        <taxon>Paniceae</taxon>
        <taxon>Cenchrinae</taxon>
        <taxon>Setaria</taxon>
    </lineage>
</organism>
<proteinExistence type="predicted"/>
<dbReference type="AlphaFoldDB" id="A0A368R1N4"/>